<dbReference type="SMART" id="SM00034">
    <property type="entry name" value="CLECT"/>
    <property type="match status" value="1"/>
</dbReference>
<sequence length="240" mass="27587">MQDEDGYITLNLKSRKPALTSVDPASSSLWRMMTLALLVLCVGMVVGLVALGILTVTQQRYLQDENVKVSGTLWQLARKVCQDLIKELEKKEPKSTRRFLWLVSPQGHKCSPCDKNWRYYGDSCYGFFKHNFTWKGAQKYCADKDSSLVKITSKNVLEYLKDRTSLIRWAGLSRQNSNEDWEWEDGSVVSKNIFELSGNARENMNCAYFHNGKLYPAFCENDYYLICEKKSGMAKVDELL</sequence>
<dbReference type="Gene3D" id="3.10.100.10">
    <property type="entry name" value="Mannose-Binding Protein A, subunit A"/>
    <property type="match status" value="1"/>
</dbReference>
<keyword evidence="3" id="KW-1015">Disulfide bond</keyword>
<gene>
    <name evidence="8" type="primary">CLEC1B</name>
</gene>
<protein>
    <submittedName>
        <fullName evidence="8">C-type lectin domain family 1 member B isoform X1</fullName>
    </submittedName>
</protein>
<keyword evidence="5" id="KW-1133">Transmembrane helix</keyword>
<dbReference type="Proteomes" id="UP001652624">
    <property type="component" value="Chromosome 7"/>
</dbReference>
<evidence type="ECO:0000256" key="1">
    <source>
        <dbReference type="ARBA" id="ARBA00004167"/>
    </source>
</evidence>
<evidence type="ECO:0000313" key="8">
    <source>
        <dbReference type="RefSeq" id="XP_060050359.1"/>
    </source>
</evidence>
<organism evidence="7 8">
    <name type="scientific">Erinaceus europaeus</name>
    <name type="common">Western European hedgehog</name>
    <dbReference type="NCBI Taxonomy" id="9365"/>
    <lineage>
        <taxon>Eukaryota</taxon>
        <taxon>Metazoa</taxon>
        <taxon>Chordata</taxon>
        <taxon>Craniata</taxon>
        <taxon>Vertebrata</taxon>
        <taxon>Euteleostomi</taxon>
        <taxon>Mammalia</taxon>
        <taxon>Eutheria</taxon>
        <taxon>Laurasiatheria</taxon>
        <taxon>Eulipotyphla</taxon>
        <taxon>Erinaceidae</taxon>
        <taxon>Erinaceinae</taxon>
        <taxon>Erinaceus</taxon>
    </lineage>
</organism>
<dbReference type="InterPro" id="IPR052309">
    <property type="entry name" value="C-type_Lectin_Domain_Fam1"/>
</dbReference>
<evidence type="ECO:0000256" key="3">
    <source>
        <dbReference type="ARBA" id="ARBA00023157"/>
    </source>
</evidence>
<comment type="subcellular location">
    <subcellularLocation>
        <location evidence="1">Membrane</location>
        <topology evidence="1">Single-pass membrane protein</topology>
    </subcellularLocation>
</comment>
<keyword evidence="2" id="KW-0430">Lectin</keyword>
<keyword evidence="5" id="KW-0812">Transmembrane</keyword>
<dbReference type="PANTHER" id="PTHR46490">
    <property type="entry name" value="C-TYPE LECTIN DOMAIN FAMILY 12 MEMBER A-RELATED"/>
    <property type="match status" value="1"/>
</dbReference>
<keyword evidence="5" id="KW-0472">Membrane</keyword>
<dbReference type="SUPFAM" id="SSF56436">
    <property type="entry name" value="C-type lectin-like"/>
    <property type="match status" value="1"/>
</dbReference>
<reference evidence="8" key="1">
    <citation type="submission" date="2025-08" db="UniProtKB">
        <authorList>
            <consortium name="RefSeq"/>
        </authorList>
    </citation>
    <scope>IDENTIFICATION</scope>
</reference>
<dbReference type="CDD" id="cd03593">
    <property type="entry name" value="CLECT_NK_receptors_like"/>
    <property type="match status" value="1"/>
</dbReference>
<evidence type="ECO:0000256" key="2">
    <source>
        <dbReference type="ARBA" id="ARBA00022734"/>
    </source>
</evidence>
<keyword evidence="7" id="KW-1185">Reference proteome</keyword>
<feature type="transmembrane region" description="Helical" evidence="5">
    <location>
        <begin position="29"/>
        <end position="54"/>
    </location>
</feature>
<evidence type="ECO:0000313" key="7">
    <source>
        <dbReference type="Proteomes" id="UP001652624"/>
    </source>
</evidence>
<keyword evidence="4" id="KW-0325">Glycoprotein</keyword>
<feature type="domain" description="C-type lectin" evidence="6">
    <location>
        <begin position="120"/>
        <end position="228"/>
    </location>
</feature>
<dbReference type="RefSeq" id="XP_060050359.1">
    <property type="nucleotide sequence ID" value="XM_060194376.1"/>
</dbReference>
<dbReference type="GeneID" id="103129089"/>
<dbReference type="InterPro" id="IPR001304">
    <property type="entry name" value="C-type_lectin-like"/>
</dbReference>
<proteinExistence type="predicted"/>
<accession>A0ABM3XNF8</accession>
<evidence type="ECO:0000259" key="6">
    <source>
        <dbReference type="PROSITE" id="PS50041"/>
    </source>
</evidence>
<evidence type="ECO:0000256" key="4">
    <source>
        <dbReference type="ARBA" id="ARBA00023180"/>
    </source>
</evidence>
<dbReference type="InterPro" id="IPR033992">
    <property type="entry name" value="NKR-like_CTLD"/>
</dbReference>
<dbReference type="InterPro" id="IPR016186">
    <property type="entry name" value="C-type_lectin-like/link_sf"/>
</dbReference>
<dbReference type="InterPro" id="IPR016187">
    <property type="entry name" value="CTDL_fold"/>
</dbReference>
<name>A0ABM3XNF8_ERIEU</name>
<evidence type="ECO:0000256" key="5">
    <source>
        <dbReference type="SAM" id="Phobius"/>
    </source>
</evidence>
<dbReference type="PANTHER" id="PTHR46490:SF2">
    <property type="entry name" value="C-TYPE LECTIN DOMAIN FAMILY 1 MEMBER B"/>
    <property type="match status" value="1"/>
</dbReference>
<dbReference type="Pfam" id="PF00059">
    <property type="entry name" value="Lectin_C"/>
    <property type="match status" value="1"/>
</dbReference>
<dbReference type="PROSITE" id="PS50041">
    <property type="entry name" value="C_TYPE_LECTIN_2"/>
    <property type="match status" value="1"/>
</dbReference>